<evidence type="ECO:0000313" key="2">
    <source>
        <dbReference type="Proteomes" id="UP000321306"/>
    </source>
</evidence>
<dbReference type="AlphaFoldDB" id="A0A511MYY5"/>
<gene>
    <name evidence="1" type="ORF">DC3_11860</name>
</gene>
<comment type="caution">
    <text evidence="1">The sequence shown here is derived from an EMBL/GenBank/DDBJ whole genome shotgun (WGS) entry which is preliminary data.</text>
</comment>
<sequence length="112" mass="12618">MKQYTRQYTLSGCTIQIQTLQKSHAWHGGSRTHYQVWEGAPGTPMIAQGMAETAHMAHLYAEAAVKRYRHKVPLIVDKAELHTDGAPTSNQVWTLQDLLREAGYQEGETDSH</sequence>
<protein>
    <submittedName>
        <fullName evidence="1">Uncharacterized protein</fullName>
    </submittedName>
</protein>
<accession>A0A511MYY5</accession>
<reference evidence="1 2" key="1">
    <citation type="submission" date="2019-07" db="EMBL/GenBank/DDBJ databases">
        <title>Whole genome shotgun sequence of Deinococcus cellulosilyticus NBRC 106333.</title>
        <authorList>
            <person name="Hosoyama A."/>
            <person name="Uohara A."/>
            <person name="Ohji S."/>
            <person name="Ichikawa N."/>
        </authorList>
    </citation>
    <scope>NUCLEOTIDE SEQUENCE [LARGE SCALE GENOMIC DNA]</scope>
    <source>
        <strain evidence="1 2">NBRC 106333</strain>
    </source>
</reference>
<evidence type="ECO:0000313" key="1">
    <source>
        <dbReference type="EMBL" id="GEM45551.1"/>
    </source>
</evidence>
<proteinExistence type="predicted"/>
<dbReference type="EMBL" id="BJXB01000004">
    <property type="protein sequence ID" value="GEM45551.1"/>
    <property type="molecule type" value="Genomic_DNA"/>
</dbReference>
<keyword evidence="2" id="KW-1185">Reference proteome</keyword>
<dbReference type="Proteomes" id="UP000321306">
    <property type="component" value="Unassembled WGS sequence"/>
</dbReference>
<dbReference type="RefSeq" id="WP_146883007.1">
    <property type="nucleotide sequence ID" value="NZ_BJXB01000004.1"/>
</dbReference>
<organism evidence="1 2">
    <name type="scientific">Deinococcus cellulosilyticus (strain DSM 18568 / NBRC 106333 / KACC 11606 / 5516J-15)</name>
    <dbReference type="NCBI Taxonomy" id="1223518"/>
    <lineage>
        <taxon>Bacteria</taxon>
        <taxon>Thermotogati</taxon>
        <taxon>Deinococcota</taxon>
        <taxon>Deinococci</taxon>
        <taxon>Deinococcales</taxon>
        <taxon>Deinococcaceae</taxon>
        <taxon>Deinococcus</taxon>
    </lineage>
</organism>
<name>A0A511MYY5_DEIC1</name>